<evidence type="ECO:0000313" key="4">
    <source>
        <dbReference type="Proteomes" id="UP000070250"/>
    </source>
</evidence>
<dbReference type="PANTHER" id="PTHR33734">
    <property type="entry name" value="LYSM DOMAIN-CONTAINING GPI-ANCHORED PROTEIN 2"/>
    <property type="match status" value="1"/>
</dbReference>
<keyword evidence="4" id="KW-1185">Reference proteome</keyword>
<dbReference type="Proteomes" id="UP000070250">
    <property type="component" value="Chromosome"/>
</dbReference>
<dbReference type="Gene3D" id="1.10.530.10">
    <property type="match status" value="1"/>
</dbReference>
<feature type="domain" description="LysM" evidence="2">
    <location>
        <begin position="390"/>
        <end position="434"/>
    </location>
</feature>
<dbReference type="InterPro" id="IPR008258">
    <property type="entry name" value="Transglycosylase_SLT_dom_1"/>
</dbReference>
<dbReference type="KEGG" id="sdf:ACG33_04645"/>
<dbReference type="Gene3D" id="3.10.350.10">
    <property type="entry name" value="LysM domain"/>
    <property type="match status" value="3"/>
</dbReference>
<dbReference type="CDD" id="cd16894">
    <property type="entry name" value="MltD-like"/>
    <property type="match status" value="1"/>
</dbReference>
<dbReference type="STRING" id="465721.ACG33_04645"/>
<feature type="domain" description="LysM" evidence="2">
    <location>
        <begin position="311"/>
        <end position="354"/>
    </location>
</feature>
<dbReference type="GO" id="GO:0008932">
    <property type="term" value="F:lytic endotransglycosylase activity"/>
    <property type="evidence" value="ECO:0007669"/>
    <property type="project" value="TreeGrafter"/>
</dbReference>
<organism evidence="3 4">
    <name type="scientific">Steroidobacter denitrificans</name>
    <dbReference type="NCBI Taxonomy" id="465721"/>
    <lineage>
        <taxon>Bacteria</taxon>
        <taxon>Pseudomonadati</taxon>
        <taxon>Pseudomonadota</taxon>
        <taxon>Gammaproteobacteria</taxon>
        <taxon>Steroidobacterales</taxon>
        <taxon>Steroidobacteraceae</taxon>
        <taxon>Steroidobacter</taxon>
    </lineage>
</organism>
<accession>A0A127F7I2</accession>
<dbReference type="InterPro" id="IPR000189">
    <property type="entry name" value="Transglyc_AS"/>
</dbReference>
<dbReference type="Pfam" id="PF01464">
    <property type="entry name" value="SLT"/>
    <property type="match status" value="1"/>
</dbReference>
<dbReference type="PROSITE" id="PS51782">
    <property type="entry name" value="LYSM"/>
    <property type="match status" value="3"/>
</dbReference>
<evidence type="ECO:0000256" key="1">
    <source>
        <dbReference type="ARBA" id="ARBA00007734"/>
    </source>
</evidence>
<dbReference type="AlphaFoldDB" id="A0A127F7I2"/>
<evidence type="ECO:0000313" key="3">
    <source>
        <dbReference type="EMBL" id="AMN46403.1"/>
    </source>
</evidence>
<dbReference type="Pfam" id="PF01476">
    <property type="entry name" value="LysM"/>
    <property type="match status" value="3"/>
</dbReference>
<dbReference type="PANTHER" id="PTHR33734:SF22">
    <property type="entry name" value="MEMBRANE-BOUND LYTIC MUREIN TRANSGLYCOSYLASE D"/>
    <property type="match status" value="1"/>
</dbReference>
<dbReference type="SMART" id="SM00257">
    <property type="entry name" value="LysM"/>
    <property type="match status" value="3"/>
</dbReference>
<dbReference type="GO" id="GO:0016020">
    <property type="term" value="C:membrane"/>
    <property type="evidence" value="ECO:0007669"/>
    <property type="project" value="InterPro"/>
</dbReference>
<dbReference type="InterPro" id="IPR036779">
    <property type="entry name" value="LysM_dom_sf"/>
</dbReference>
<dbReference type="SUPFAM" id="SSF54106">
    <property type="entry name" value="LysM domain"/>
    <property type="match status" value="3"/>
</dbReference>
<protein>
    <recommendedName>
        <fullName evidence="2">LysM domain-containing protein</fullName>
    </recommendedName>
</protein>
<dbReference type="CDD" id="cd00118">
    <property type="entry name" value="LysM"/>
    <property type="match status" value="3"/>
</dbReference>
<name>A0A127F7I2_STEDE</name>
<dbReference type="InterPro" id="IPR018392">
    <property type="entry name" value="LysM"/>
</dbReference>
<proteinExistence type="inferred from homology"/>
<feature type="domain" description="LysM" evidence="2">
    <location>
        <begin position="452"/>
        <end position="496"/>
    </location>
</feature>
<dbReference type="GO" id="GO:0000270">
    <property type="term" value="P:peptidoglycan metabolic process"/>
    <property type="evidence" value="ECO:0007669"/>
    <property type="project" value="InterPro"/>
</dbReference>
<dbReference type="EMBL" id="CP011971">
    <property type="protein sequence ID" value="AMN46403.1"/>
    <property type="molecule type" value="Genomic_DNA"/>
</dbReference>
<sequence length="506" mass="55093">MGPEQIEDAIEVLDARTESQRPLVSELGEGAAGQAPDDLFERIRAGFSLTDVDQAAVQYEVDWFARHPAYLDRTFKRGERYLHHIVTEIEARGMPSELALLPVVESAFNPVAYSRARASGLWQFIPATGLRYGLKQNWYYDGRRDVLAATTAALDYLEALAKMFEGDWLLAVAAYNTGEANVARAIKRNLAAGKPTDFFHLQLPRETRAYVPKLLAMRRIVADPAAHGLAFSSIANQPYFVKVEVGGQIDLQVAAELAELSKEELLALNPAFNHWVTDPEGPHHLLVPVDRHDRFVRGIAALPPGERVRVVYHRVRAGDTLGAIANRYGVTVAALRAGNKLHGTLIHPGQDLLVTAAPGARTGGGAAPAAAIHAAALAAESSPRAGGKGGRHIVQPGDTLWSIARRHGVNMDHLARSNGLPTHGTLSVGQVISIPGTTRMAALSAGGETRSTTYVVRRGDNLSRIADQFRIRLSDLMNWNSLHSDSIIMPGQRLVMYIDERRRAGI</sequence>
<dbReference type="PATRIC" id="fig|465721.4.peg.992"/>
<comment type="similarity">
    <text evidence="1">Belongs to the transglycosylase Slt family.</text>
</comment>
<dbReference type="SUPFAM" id="SSF53955">
    <property type="entry name" value="Lysozyme-like"/>
    <property type="match status" value="1"/>
</dbReference>
<gene>
    <name evidence="3" type="ORF">ACG33_04645</name>
</gene>
<reference evidence="3 4" key="1">
    <citation type="submission" date="2015-06" db="EMBL/GenBank/DDBJ databases">
        <title>A Comprehensive Approach to Explore the Metabolic and Phylogenetic Diversity of Bacterial Steroid Degradation in the Environment: Testosterone as an Example.</title>
        <authorList>
            <person name="Yang F.-C."/>
            <person name="Chen Y.-L."/>
            <person name="Yu C.-P."/>
            <person name="Tang S.-L."/>
            <person name="Wang P.-H."/>
            <person name="Ismail W."/>
            <person name="Wang C.-H."/>
            <person name="Yang C.-Y."/>
            <person name="Chiang Y.-R."/>
        </authorList>
    </citation>
    <scope>NUCLEOTIDE SEQUENCE [LARGE SCALE GENOMIC DNA]</scope>
    <source>
        <strain evidence="3 4">DSM 18526</strain>
    </source>
</reference>
<dbReference type="InterPro" id="IPR023346">
    <property type="entry name" value="Lysozyme-like_dom_sf"/>
</dbReference>
<dbReference type="PROSITE" id="PS00922">
    <property type="entry name" value="TRANSGLYCOSYLASE"/>
    <property type="match status" value="1"/>
</dbReference>
<evidence type="ECO:0000259" key="2">
    <source>
        <dbReference type="PROSITE" id="PS51782"/>
    </source>
</evidence>